<dbReference type="AlphaFoldDB" id="A0A9Q1GLD8"/>
<evidence type="ECO:0000256" key="1">
    <source>
        <dbReference type="ARBA" id="ARBA00023054"/>
    </source>
</evidence>
<feature type="region of interest" description="Disordered" evidence="3">
    <location>
        <begin position="1"/>
        <end position="81"/>
    </location>
</feature>
<feature type="compositionally biased region" description="Polar residues" evidence="3">
    <location>
        <begin position="16"/>
        <end position="46"/>
    </location>
</feature>
<evidence type="ECO:0000256" key="2">
    <source>
        <dbReference type="SAM" id="Coils"/>
    </source>
</evidence>
<proteinExistence type="predicted"/>
<feature type="coiled-coil region" evidence="2">
    <location>
        <begin position="121"/>
        <end position="148"/>
    </location>
</feature>
<feature type="region of interest" description="Disordered" evidence="3">
    <location>
        <begin position="420"/>
        <end position="501"/>
    </location>
</feature>
<dbReference type="Proteomes" id="UP001153076">
    <property type="component" value="Unassembled WGS sequence"/>
</dbReference>
<feature type="compositionally biased region" description="Polar residues" evidence="3">
    <location>
        <begin position="465"/>
        <end position="478"/>
    </location>
</feature>
<reference evidence="4" key="1">
    <citation type="submission" date="2022-04" db="EMBL/GenBank/DDBJ databases">
        <title>Carnegiea gigantea Genome sequencing and assembly v2.</title>
        <authorList>
            <person name="Copetti D."/>
            <person name="Sanderson M.J."/>
            <person name="Burquez A."/>
            <person name="Wojciechowski M.F."/>
        </authorList>
    </citation>
    <scope>NUCLEOTIDE SEQUENCE</scope>
    <source>
        <strain evidence="4">SGP5-SGP5p</strain>
        <tissue evidence="4">Aerial part</tissue>
    </source>
</reference>
<sequence length="772" mass="86766">MKEVNPIPKENRSKPSKFSDQNQAPKSNPKGVSTNSSKLRSASSWGSHIVKGLAGERKSKLQPTTIPAKKSQSNPLQSINNSNNKIKRGLIGELSCSVAAIQVHPQTLNSPNNASLKFSGSRDLLVEIENLRALLKESKEREFQLQSELSESRRNQRILELDREFEAKENEVQGLVGRIGLLESERTTLREQLKNLSCDPENRENEIIAKTEKPQSLEMEVVKLRRLNKELQLQKRDLACKVASMESQLASSAKSSESEIITKIKAEASMLRHTNEDLSKQVEGLQMNRLNEVEELAYLRWVNAQLRHELRNSYSCTISDGGSSPCATEISQTPGFPRVSDEFLECSSAKRVTLVKKLNKWPVTDEDLSSLGSPSHSVIDRRWDELVEGISATRRHSISGSKCSDDDLVVNKRRQSDGFMCSKEAESKEENRLNSQKHEAGKLLVPMDVEKRALRVPNPPPRPSCANSSGPKEAGSTQAPPAPPPPPPPPPPRFSAVNTSGAVQRAPQVVELYHSLMKRDTRRDSSAGAICDAPNVANVKSSMIGEIENRSSYLLAIKADVETQGDFVNSLIREVNNAVYRDIEDVVAFVKWLDDELCFLVDERAVLKHFDWPEKKADALREAAFGYKDLKKLESEVTYYHDDPRLPCDVALKKMVSLSEKIERTVYNLLRTRDSLMRSCKEFQIPIDWMLDRGIISKVKIGSVKLAKKYMNRVATELQSRSSLEKDTALDYMLLQGVRFAFRIHQFAGGFDAETMEAFEELRRLAHALHER</sequence>
<dbReference type="PANTHER" id="PTHR31342">
    <property type="entry name" value="PROTEIN CHUP1, CHLOROPLASTIC"/>
    <property type="match status" value="1"/>
</dbReference>
<protein>
    <recommendedName>
        <fullName evidence="6">Protein CHUP1, chloroplastic-like</fullName>
    </recommendedName>
</protein>
<keyword evidence="5" id="KW-1185">Reference proteome</keyword>
<feature type="compositionally biased region" description="Basic and acidic residues" evidence="3">
    <location>
        <begin position="1"/>
        <end position="13"/>
    </location>
</feature>
<accession>A0A9Q1GLD8</accession>
<dbReference type="OrthoDB" id="754037at2759"/>
<evidence type="ECO:0000313" key="5">
    <source>
        <dbReference type="Proteomes" id="UP001153076"/>
    </source>
</evidence>
<feature type="compositionally biased region" description="Basic and acidic residues" evidence="3">
    <location>
        <begin position="423"/>
        <end position="441"/>
    </location>
</feature>
<gene>
    <name evidence="4" type="ORF">Cgig2_011719</name>
</gene>
<name>A0A9Q1GLD8_9CARY</name>
<dbReference type="InterPro" id="IPR040265">
    <property type="entry name" value="CHUP1/IPGA1-like"/>
</dbReference>
<comment type="caution">
    <text evidence="4">The sequence shown here is derived from an EMBL/GenBank/DDBJ whole genome shotgun (WGS) entry which is preliminary data.</text>
</comment>
<dbReference type="EMBL" id="JAKOGI010002860">
    <property type="protein sequence ID" value="KAJ8421200.1"/>
    <property type="molecule type" value="Genomic_DNA"/>
</dbReference>
<feature type="compositionally biased region" description="Polar residues" evidence="3">
    <location>
        <begin position="61"/>
        <end position="81"/>
    </location>
</feature>
<dbReference type="GO" id="GO:0072699">
    <property type="term" value="P:protein localization to cortical microtubule cytoskeleton"/>
    <property type="evidence" value="ECO:0007669"/>
    <property type="project" value="TreeGrafter"/>
</dbReference>
<evidence type="ECO:0008006" key="6">
    <source>
        <dbReference type="Google" id="ProtNLM"/>
    </source>
</evidence>
<organism evidence="4 5">
    <name type="scientific">Carnegiea gigantea</name>
    <dbReference type="NCBI Taxonomy" id="171969"/>
    <lineage>
        <taxon>Eukaryota</taxon>
        <taxon>Viridiplantae</taxon>
        <taxon>Streptophyta</taxon>
        <taxon>Embryophyta</taxon>
        <taxon>Tracheophyta</taxon>
        <taxon>Spermatophyta</taxon>
        <taxon>Magnoliopsida</taxon>
        <taxon>eudicotyledons</taxon>
        <taxon>Gunneridae</taxon>
        <taxon>Pentapetalae</taxon>
        <taxon>Caryophyllales</taxon>
        <taxon>Cactineae</taxon>
        <taxon>Cactaceae</taxon>
        <taxon>Cactoideae</taxon>
        <taxon>Echinocereeae</taxon>
        <taxon>Carnegiea</taxon>
    </lineage>
</organism>
<feature type="compositionally biased region" description="Pro residues" evidence="3">
    <location>
        <begin position="480"/>
        <end position="493"/>
    </location>
</feature>
<dbReference type="PANTHER" id="PTHR31342:SF41">
    <property type="entry name" value="OS08G0129600 PROTEIN"/>
    <property type="match status" value="1"/>
</dbReference>
<evidence type="ECO:0000313" key="4">
    <source>
        <dbReference type="EMBL" id="KAJ8421200.1"/>
    </source>
</evidence>
<dbReference type="GO" id="GO:0055028">
    <property type="term" value="C:cortical microtubule"/>
    <property type="evidence" value="ECO:0007669"/>
    <property type="project" value="TreeGrafter"/>
</dbReference>
<feature type="coiled-coil region" evidence="2">
    <location>
        <begin position="179"/>
        <end position="248"/>
    </location>
</feature>
<keyword evidence="1 2" id="KW-0175">Coiled coil</keyword>
<evidence type="ECO:0000256" key="3">
    <source>
        <dbReference type="SAM" id="MobiDB-lite"/>
    </source>
</evidence>